<evidence type="ECO:0000313" key="13">
    <source>
        <dbReference type="EMBL" id="CAH0100238.1"/>
    </source>
</evidence>
<keyword evidence="5" id="KW-0548">Nucleotidyltransferase</keyword>
<evidence type="ECO:0000313" key="14">
    <source>
        <dbReference type="Proteomes" id="UP000789390"/>
    </source>
</evidence>
<dbReference type="SUPFAM" id="SSF52374">
    <property type="entry name" value="Nucleotidylyl transferase"/>
    <property type="match status" value="1"/>
</dbReference>
<gene>
    <name evidence="13" type="ORF">DGAL_LOCUS2460</name>
</gene>
<name>A0A8J2RCE3_9CRUS</name>
<dbReference type="NCBIfam" id="TIGR00125">
    <property type="entry name" value="cyt_tran_rel"/>
    <property type="match status" value="1"/>
</dbReference>
<dbReference type="PANTHER" id="PTHR10739">
    <property type="entry name" value="CYTIDYLYLTRANSFERASE"/>
    <property type="match status" value="1"/>
</dbReference>
<dbReference type="Proteomes" id="UP000789390">
    <property type="component" value="Unassembled WGS sequence"/>
</dbReference>
<feature type="region of interest" description="Disordered" evidence="11">
    <location>
        <begin position="1"/>
        <end position="32"/>
    </location>
</feature>
<dbReference type="EMBL" id="CAKKLH010000035">
    <property type="protein sequence ID" value="CAH0100238.1"/>
    <property type="molecule type" value="Genomic_DNA"/>
</dbReference>
<evidence type="ECO:0000256" key="8">
    <source>
        <dbReference type="ARBA" id="ARBA00023264"/>
    </source>
</evidence>
<keyword evidence="14" id="KW-1185">Reference proteome</keyword>
<evidence type="ECO:0000256" key="7">
    <source>
        <dbReference type="ARBA" id="ARBA00023209"/>
    </source>
</evidence>
<evidence type="ECO:0000256" key="6">
    <source>
        <dbReference type="ARBA" id="ARBA00023098"/>
    </source>
</evidence>
<evidence type="ECO:0000256" key="11">
    <source>
        <dbReference type="SAM" id="MobiDB-lite"/>
    </source>
</evidence>
<feature type="compositionally biased region" description="Low complexity" evidence="11">
    <location>
        <begin position="314"/>
        <end position="324"/>
    </location>
</feature>
<feature type="compositionally biased region" description="Low complexity" evidence="11">
    <location>
        <begin position="273"/>
        <end position="289"/>
    </location>
</feature>
<evidence type="ECO:0000256" key="2">
    <source>
        <dbReference type="ARBA" id="ARBA00010101"/>
    </source>
</evidence>
<proteinExistence type="inferred from homology"/>
<evidence type="ECO:0000256" key="10">
    <source>
        <dbReference type="ARBA" id="ARBA00026101"/>
    </source>
</evidence>
<dbReference type="EC" id="2.7.7.15" evidence="10"/>
<keyword evidence="4" id="KW-0808">Transferase</keyword>
<dbReference type="Gene3D" id="3.40.50.620">
    <property type="entry name" value="HUPs"/>
    <property type="match status" value="1"/>
</dbReference>
<evidence type="ECO:0000256" key="1">
    <source>
        <dbReference type="ARBA" id="ARBA00005189"/>
    </source>
</evidence>
<dbReference type="OrthoDB" id="17102at2759"/>
<keyword evidence="6" id="KW-0443">Lipid metabolism</keyword>
<reference evidence="13" key="1">
    <citation type="submission" date="2021-11" db="EMBL/GenBank/DDBJ databases">
        <authorList>
            <person name="Schell T."/>
        </authorList>
    </citation>
    <scope>NUCLEOTIDE SEQUENCE</scope>
    <source>
        <strain evidence="13">M5</strain>
    </source>
</reference>
<dbReference type="PANTHER" id="PTHR10739:SF13">
    <property type="entry name" value="CHOLINE-PHOSPHATE CYTIDYLYLTRANSFERASE"/>
    <property type="match status" value="1"/>
</dbReference>
<evidence type="ECO:0000256" key="4">
    <source>
        <dbReference type="ARBA" id="ARBA00022679"/>
    </source>
</evidence>
<evidence type="ECO:0000256" key="3">
    <source>
        <dbReference type="ARBA" id="ARBA00022516"/>
    </source>
</evidence>
<dbReference type="InterPro" id="IPR014729">
    <property type="entry name" value="Rossmann-like_a/b/a_fold"/>
</dbReference>
<protein>
    <recommendedName>
        <fullName evidence="10">choline-phosphate cytidylyltransferase</fullName>
        <ecNumber evidence="10">2.7.7.15</ecNumber>
    </recommendedName>
</protein>
<evidence type="ECO:0000256" key="5">
    <source>
        <dbReference type="ARBA" id="ARBA00022695"/>
    </source>
</evidence>
<comment type="pathway">
    <text evidence="9">Phospholipid metabolism; phosphatidylcholine biosynthesis; phosphatidylcholine from phosphocholine: step 1/2.</text>
</comment>
<organism evidence="13 14">
    <name type="scientific">Daphnia galeata</name>
    <dbReference type="NCBI Taxonomy" id="27404"/>
    <lineage>
        <taxon>Eukaryota</taxon>
        <taxon>Metazoa</taxon>
        <taxon>Ecdysozoa</taxon>
        <taxon>Arthropoda</taxon>
        <taxon>Crustacea</taxon>
        <taxon>Branchiopoda</taxon>
        <taxon>Diplostraca</taxon>
        <taxon>Cladocera</taxon>
        <taxon>Anomopoda</taxon>
        <taxon>Daphniidae</taxon>
        <taxon>Daphnia</taxon>
    </lineage>
</organism>
<comment type="caution">
    <text evidence="13">The sequence shown here is derived from an EMBL/GenBank/DDBJ whole genome shotgun (WGS) entry which is preliminary data.</text>
</comment>
<comment type="similarity">
    <text evidence="2">Belongs to the cytidylyltransferase family.</text>
</comment>
<dbReference type="Pfam" id="PF01467">
    <property type="entry name" value="CTP_transf_like"/>
    <property type="match status" value="1"/>
</dbReference>
<evidence type="ECO:0000256" key="9">
    <source>
        <dbReference type="ARBA" id="ARBA00025706"/>
    </source>
</evidence>
<accession>A0A8J2RCE3</accession>
<keyword evidence="3" id="KW-0444">Lipid biosynthesis</keyword>
<comment type="pathway">
    <text evidence="1">Lipid metabolism.</text>
</comment>
<dbReference type="GO" id="GO:0031210">
    <property type="term" value="F:phosphatidylcholine binding"/>
    <property type="evidence" value="ECO:0007669"/>
    <property type="project" value="TreeGrafter"/>
</dbReference>
<feature type="domain" description="Cytidyltransferase-like" evidence="12">
    <location>
        <begin position="67"/>
        <end position="195"/>
    </location>
</feature>
<keyword evidence="7" id="KW-0594">Phospholipid biosynthesis</keyword>
<dbReference type="InterPro" id="IPR045049">
    <property type="entry name" value="Pcy1-like"/>
</dbReference>
<keyword evidence="8" id="KW-1208">Phospholipid metabolism</keyword>
<dbReference type="CDD" id="cd02174">
    <property type="entry name" value="CCT"/>
    <property type="match status" value="1"/>
</dbReference>
<sequence length="355" mass="40121">MSSRKRPHEHEEAEACSLKSVTPPTFSKVEPAPFSEDEQALAALDMCDYSKKVTIEMAQTQRPVRVYADGIYDLFHQGHARQLMQAKRVFPNVYLLVGVCSDSLTHENKGRTVMDENERYEAVRHCRYVDEVVRDAPWTLDDDFLNKHKIDFVAHDEIPYSAGSSDDIYAHIKARGMFVATERTEGVSTSDVVARIVKDYDVYVRRNLARGYSARELNVGKKVIENIGEKRQDLIQKWEDKSKEFIGNFLLLFGREGRISHFWNEGKGRIRQALSPPSSPPRSLNASSSSRRHYDSAPPKKMVRYEECADYSSDDSSGSGASQDEIGEDEADEIGRSEKSVVTVTETNGAKKEAL</sequence>
<dbReference type="FunFam" id="3.40.50.620:FF:000016">
    <property type="entry name" value="Putative choline-phosphate cytidylyltransferase B"/>
    <property type="match status" value="1"/>
</dbReference>
<evidence type="ECO:0000259" key="12">
    <source>
        <dbReference type="Pfam" id="PF01467"/>
    </source>
</evidence>
<feature type="region of interest" description="Disordered" evidence="11">
    <location>
        <begin position="270"/>
        <end position="355"/>
    </location>
</feature>
<dbReference type="UniPathway" id="UPA00753">
    <property type="reaction ID" value="UER00739"/>
</dbReference>
<dbReference type="GO" id="GO:0004105">
    <property type="term" value="F:choline-phosphate cytidylyltransferase activity"/>
    <property type="evidence" value="ECO:0007669"/>
    <property type="project" value="UniProtKB-EC"/>
</dbReference>
<dbReference type="InterPro" id="IPR041723">
    <property type="entry name" value="CCT"/>
</dbReference>
<dbReference type="AlphaFoldDB" id="A0A8J2RCE3"/>
<dbReference type="InterPro" id="IPR004821">
    <property type="entry name" value="Cyt_trans-like"/>
</dbReference>